<dbReference type="PANTHER" id="PTHR35004">
    <property type="entry name" value="TRANSPOSASE RV3428C-RELATED"/>
    <property type="match status" value="1"/>
</dbReference>
<keyword evidence="4" id="KW-1185">Reference proteome</keyword>
<dbReference type="Proteomes" id="UP000280726">
    <property type="component" value="Unassembled WGS sequence"/>
</dbReference>
<organism evidence="3 4">
    <name type="scientific">Georgenia muralis</name>
    <dbReference type="NCBI Taxonomy" id="154117"/>
    <lineage>
        <taxon>Bacteria</taxon>
        <taxon>Bacillati</taxon>
        <taxon>Actinomycetota</taxon>
        <taxon>Actinomycetes</taxon>
        <taxon>Micrococcales</taxon>
        <taxon>Bogoriellaceae</taxon>
        <taxon>Georgenia</taxon>
    </lineage>
</organism>
<reference evidence="3 4" key="1">
    <citation type="submission" date="2018-11" db="EMBL/GenBank/DDBJ databases">
        <title>Sequencing the genomes of 1000 actinobacteria strains.</title>
        <authorList>
            <person name="Klenk H.-P."/>
        </authorList>
    </citation>
    <scope>NUCLEOTIDE SEQUENCE [LARGE SCALE GENOMIC DNA]</scope>
    <source>
        <strain evidence="3 4">DSM 14418</strain>
    </source>
</reference>
<dbReference type="GO" id="GO:0015074">
    <property type="term" value="P:DNA integration"/>
    <property type="evidence" value="ECO:0007669"/>
    <property type="project" value="InterPro"/>
</dbReference>
<evidence type="ECO:0000313" key="4">
    <source>
        <dbReference type="Proteomes" id="UP000280726"/>
    </source>
</evidence>
<comment type="caution">
    <text evidence="3">The sequence shown here is derived from an EMBL/GenBank/DDBJ whole genome shotgun (WGS) entry which is preliminary data.</text>
</comment>
<feature type="domain" description="Integrase catalytic" evidence="2">
    <location>
        <begin position="85"/>
        <end position="264"/>
    </location>
</feature>
<dbReference type="EMBL" id="RKRA01000001">
    <property type="protein sequence ID" value="RPF28240.1"/>
    <property type="molecule type" value="Genomic_DNA"/>
</dbReference>
<dbReference type="PROSITE" id="PS50994">
    <property type="entry name" value="INTEGRASE"/>
    <property type="match status" value="1"/>
</dbReference>
<dbReference type="InterPro" id="IPR001584">
    <property type="entry name" value="Integrase_cat-core"/>
</dbReference>
<name>A0A3N4ZAG8_9MICO</name>
<dbReference type="SUPFAM" id="SSF53098">
    <property type="entry name" value="Ribonuclease H-like"/>
    <property type="match status" value="1"/>
</dbReference>
<dbReference type="GO" id="GO:0003676">
    <property type="term" value="F:nucleic acid binding"/>
    <property type="evidence" value="ECO:0007669"/>
    <property type="project" value="InterPro"/>
</dbReference>
<sequence>MAIKAIARQVGVARNTVRAALAADTLPRYERKPAGSRVDAYDGQIRALLARTPTMPASVIAERIGWEHSASVLRARVAQLRPLFAPADPADRTEYQAGEIVQCDLWFPAKIVPVSPGVMVAPPVLTMVAAWSGFIMAVLLPSRTTGDLLAGMWHLLAGTLGAVPKTLVWDNEAGIGQHHRLTVGARAFAGTLGTRIYQTRPRDPEAKGVVERANGYLQTSFLPGRAFASPADFNTQLEAWLPRANQRVLRRTGTQPGLRVGTDAAAMMDLPPVAPSVGMTDRVRLGRDYYVRVLGNDYSVDPSVIGRFVDITAGLTTVTVTCAGQVVAAHERCWDVRRTITDPAHVTTAAALRQAYRSRSAAAIAPAAKAGALVGVRALSDYDDLFALTTAATTSVTTVAEGTGRRLEAVR</sequence>
<gene>
    <name evidence="3" type="ORF">EDD32_2758</name>
</gene>
<evidence type="ECO:0000259" key="2">
    <source>
        <dbReference type="PROSITE" id="PS50994"/>
    </source>
</evidence>
<dbReference type="InterPro" id="IPR036397">
    <property type="entry name" value="RNaseH_sf"/>
</dbReference>
<dbReference type="PANTHER" id="PTHR35004:SF8">
    <property type="entry name" value="TRANSPOSASE RV3428C-RELATED"/>
    <property type="match status" value="1"/>
</dbReference>
<comment type="similarity">
    <text evidence="1">Belongs to the transposase IS21/IS408/IS1162 family.</text>
</comment>
<protein>
    <submittedName>
        <fullName evidence="3">Transposase</fullName>
    </submittedName>
</protein>
<evidence type="ECO:0000256" key="1">
    <source>
        <dbReference type="ARBA" id="ARBA00009277"/>
    </source>
</evidence>
<accession>A0A3N4ZAG8</accession>
<dbReference type="Pfam" id="PF22483">
    <property type="entry name" value="Mu-transpos_C_2"/>
    <property type="match status" value="1"/>
</dbReference>
<dbReference type="InterPro" id="IPR054353">
    <property type="entry name" value="IstA-like_C"/>
</dbReference>
<evidence type="ECO:0000313" key="3">
    <source>
        <dbReference type="EMBL" id="RPF28240.1"/>
    </source>
</evidence>
<dbReference type="AlphaFoldDB" id="A0A3N4ZAG8"/>
<dbReference type="Gene3D" id="3.30.420.10">
    <property type="entry name" value="Ribonuclease H-like superfamily/Ribonuclease H"/>
    <property type="match status" value="1"/>
</dbReference>
<proteinExistence type="inferred from homology"/>
<dbReference type="InterPro" id="IPR012337">
    <property type="entry name" value="RNaseH-like_sf"/>
</dbReference>
<dbReference type="NCBIfam" id="NF033546">
    <property type="entry name" value="transpos_IS21"/>
    <property type="match status" value="1"/>
</dbReference>